<dbReference type="GO" id="GO:0006493">
    <property type="term" value="P:protein O-linked glycosylation"/>
    <property type="evidence" value="ECO:0007669"/>
    <property type="project" value="InterPro"/>
</dbReference>
<dbReference type="PROSITE" id="PS50005">
    <property type="entry name" value="TPR"/>
    <property type="match status" value="2"/>
</dbReference>
<dbReference type="Pfam" id="PF13181">
    <property type="entry name" value="TPR_8"/>
    <property type="match status" value="1"/>
</dbReference>
<name>A0A382X7G7_9ZZZZ</name>
<dbReference type="InterPro" id="IPR037919">
    <property type="entry name" value="OGT"/>
</dbReference>
<dbReference type="PANTHER" id="PTHR44366">
    <property type="entry name" value="UDP-N-ACETYLGLUCOSAMINE--PEPTIDE N-ACETYLGLUCOSAMINYLTRANSFERASE 110 KDA SUBUNIT"/>
    <property type="match status" value="1"/>
</dbReference>
<dbReference type="InterPro" id="IPR011990">
    <property type="entry name" value="TPR-like_helical_dom_sf"/>
</dbReference>
<dbReference type="AlphaFoldDB" id="A0A382X7G7"/>
<gene>
    <name evidence="1" type="ORF">METZ01_LOCUS419668</name>
</gene>
<protein>
    <submittedName>
        <fullName evidence="1">Uncharacterized protein</fullName>
    </submittedName>
</protein>
<dbReference type="EMBL" id="UINC01165428">
    <property type="protein sequence ID" value="SVD66814.1"/>
    <property type="molecule type" value="Genomic_DNA"/>
</dbReference>
<dbReference type="PANTHER" id="PTHR44366:SF1">
    <property type="entry name" value="UDP-N-ACETYLGLUCOSAMINE--PEPTIDE N-ACETYLGLUCOSAMINYLTRANSFERASE 110 KDA SUBUNIT"/>
    <property type="match status" value="1"/>
</dbReference>
<proteinExistence type="predicted"/>
<dbReference type="Pfam" id="PF00515">
    <property type="entry name" value="TPR_1"/>
    <property type="match status" value="1"/>
</dbReference>
<dbReference type="Gene3D" id="1.25.40.10">
    <property type="entry name" value="Tetratricopeptide repeat domain"/>
    <property type="match status" value="1"/>
</dbReference>
<dbReference type="SMART" id="SM00028">
    <property type="entry name" value="TPR"/>
    <property type="match status" value="3"/>
</dbReference>
<organism evidence="1">
    <name type="scientific">marine metagenome</name>
    <dbReference type="NCBI Taxonomy" id="408172"/>
    <lineage>
        <taxon>unclassified sequences</taxon>
        <taxon>metagenomes</taxon>
        <taxon>ecological metagenomes</taxon>
    </lineage>
</organism>
<dbReference type="SUPFAM" id="SSF48452">
    <property type="entry name" value="TPR-like"/>
    <property type="match status" value="1"/>
</dbReference>
<dbReference type="InterPro" id="IPR019734">
    <property type="entry name" value="TPR_rpt"/>
</dbReference>
<dbReference type="GO" id="GO:0097363">
    <property type="term" value="F:protein O-acetylglucosaminyltransferase activity"/>
    <property type="evidence" value="ECO:0007669"/>
    <property type="project" value="TreeGrafter"/>
</dbReference>
<sequence>MITPTNENVDLNPSQQDMRELQYLYNSNEFYILENKARGLLKKYNKSIELQNILGFALSSQRKLIDATKIFEKIIKTQPDFYFAYNNMGNVLKDLCKLDEAKIYYQKCIKINPNYIEAYIGLGKIFLDLNKLDKSAAVFKQALKLKPENGELHRRLSQVVKYEQTSSHVKDMEKIISSGDVTHTQQMHLSFALGKAYEDMKSYDKAFLHWKKGNFLKRK</sequence>
<feature type="non-terminal residue" evidence="1">
    <location>
        <position position="219"/>
    </location>
</feature>
<dbReference type="PROSITE" id="PS50293">
    <property type="entry name" value="TPR_REGION"/>
    <property type="match status" value="1"/>
</dbReference>
<accession>A0A382X7G7</accession>
<reference evidence="1" key="1">
    <citation type="submission" date="2018-05" db="EMBL/GenBank/DDBJ databases">
        <authorList>
            <person name="Lanie J.A."/>
            <person name="Ng W.-L."/>
            <person name="Kazmierczak K.M."/>
            <person name="Andrzejewski T.M."/>
            <person name="Davidsen T.M."/>
            <person name="Wayne K.J."/>
            <person name="Tettelin H."/>
            <person name="Glass J.I."/>
            <person name="Rusch D."/>
            <person name="Podicherti R."/>
            <person name="Tsui H.-C.T."/>
            <person name="Winkler M.E."/>
        </authorList>
    </citation>
    <scope>NUCLEOTIDE SEQUENCE</scope>
</reference>
<evidence type="ECO:0000313" key="1">
    <source>
        <dbReference type="EMBL" id="SVD66814.1"/>
    </source>
</evidence>